<organism evidence="1 2">
    <name type="scientific">Brassica cretica</name>
    <name type="common">Mustard</name>
    <dbReference type="NCBI Taxonomy" id="69181"/>
    <lineage>
        <taxon>Eukaryota</taxon>
        <taxon>Viridiplantae</taxon>
        <taxon>Streptophyta</taxon>
        <taxon>Embryophyta</taxon>
        <taxon>Tracheophyta</taxon>
        <taxon>Spermatophyta</taxon>
        <taxon>Magnoliopsida</taxon>
        <taxon>eudicotyledons</taxon>
        <taxon>Gunneridae</taxon>
        <taxon>Pentapetalae</taxon>
        <taxon>rosids</taxon>
        <taxon>malvids</taxon>
        <taxon>Brassicales</taxon>
        <taxon>Brassicaceae</taxon>
        <taxon>Brassiceae</taxon>
        <taxon>Brassica</taxon>
    </lineage>
</organism>
<comment type="caution">
    <text evidence="1">The sequence shown here is derived from an EMBL/GenBank/DDBJ whole genome shotgun (WGS) entry which is preliminary data.</text>
</comment>
<reference evidence="1" key="1">
    <citation type="submission" date="2019-12" db="EMBL/GenBank/DDBJ databases">
        <title>Genome sequencing and annotation of Brassica cretica.</title>
        <authorList>
            <person name="Studholme D.J."/>
            <person name="Sarris P."/>
        </authorList>
    </citation>
    <scope>NUCLEOTIDE SEQUENCE</scope>
    <source>
        <strain evidence="1">PFS-109/04</strain>
        <tissue evidence="1">Leaf</tissue>
    </source>
</reference>
<proteinExistence type="predicted"/>
<dbReference type="Proteomes" id="UP000712600">
    <property type="component" value="Unassembled WGS sequence"/>
</dbReference>
<protein>
    <submittedName>
        <fullName evidence="1">Uncharacterized protein</fullName>
    </submittedName>
</protein>
<dbReference type="AlphaFoldDB" id="A0A8S9SNY4"/>
<accession>A0A8S9SNY4</accession>
<dbReference type="EMBL" id="QGKX02000004">
    <property type="protein sequence ID" value="KAF3602548.1"/>
    <property type="molecule type" value="Genomic_DNA"/>
</dbReference>
<evidence type="ECO:0000313" key="1">
    <source>
        <dbReference type="EMBL" id="KAF3602548.1"/>
    </source>
</evidence>
<evidence type="ECO:0000313" key="2">
    <source>
        <dbReference type="Proteomes" id="UP000712600"/>
    </source>
</evidence>
<name>A0A8S9SNY4_BRACR</name>
<gene>
    <name evidence="1" type="ORF">F2Q69_00038045</name>
</gene>
<sequence>MKLSSVLYQGFDYRSLGLLLGSLGPLRRLRRLCFREKVTPLASFSPASFPRRTILSFDGGSVSGFLSGDSV</sequence>